<dbReference type="Gene3D" id="3.30.70.20">
    <property type="match status" value="1"/>
</dbReference>
<feature type="binding site" evidence="8">
    <location>
        <position position="464"/>
    </location>
    <ligand>
        <name>[4Fe-4S] cluster</name>
        <dbReference type="ChEBI" id="CHEBI:49883"/>
        <label>4</label>
    </ligand>
</feature>
<dbReference type="RefSeq" id="WP_011973883.1">
    <property type="nucleotide sequence ID" value="NC_009635.1"/>
</dbReference>
<feature type="binding site" evidence="8">
    <location>
        <position position="79"/>
    </location>
    <ligand>
        <name>[4Fe-4S] cluster</name>
        <dbReference type="ChEBI" id="CHEBI:49883"/>
        <label>1</label>
        <note>ligand shared between dimeric partners</note>
    </ligand>
</feature>
<feature type="binding site" evidence="8">
    <location>
        <position position="458"/>
    </location>
    <ligand>
        <name>[4Fe-4S] cluster</name>
        <dbReference type="ChEBI" id="CHEBI:49883"/>
        <label>4</label>
    </ligand>
</feature>
<dbReference type="GO" id="GO:0051539">
    <property type="term" value="F:4 iron, 4 sulfur cluster binding"/>
    <property type="evidence" value="ECO:0007669"/>
    <property type="project" value="UniProtKB-KW"/>
</dbReference>
<dbReference type="KEGG" id="mae:Maeo_1174"/>
<dbReference type="NCBIfam" id="TIGR00314">
    <property type="entry name" value="cdhA"/>
    <property type="match status" value="1"/>
</dbReference>
<keyword evidence="4" id="KW-0677">Repeat</keyword>
<dbReference type="EC" id="1.2.7.4" evidence="8"/>
<keyword evidence="5 8" id="KW-0560">Oxidoreductase</keyword>
<feature type="binding site" evidence="8">
    <location>
        <position position="555"/>
    </location>
    <ligand>
        <name>[Ni-4Fe-4S] cluster</name>
        <dbReference type="ChEBI" id="CHEBI:47739"/>
    </ligand>
</feature>
<feature type="binding site" evidence="8">
    <location>
        <position position="468"/>
    </location>
    <ligand>
        <name>[4Fe-4S] cluster</name>
        <dbReference type="ChEBI" id="CHEBI:49883"/>
        <label>3</label>
    </ligand>
</feature>
<keyword evidence="1 8" id="KW-0004">4Fe-4S</keyword>
<comment type="subunit">
    <text evidence="8">Heterotetramer of two alpha and two epsilon subunits. The ACDS complex is made up of alpha, epsilon, beta, gamma and delta subunits with a probable stoichiometry of (alpha(2)epsilon(2))(4)-beta(8)-(gamma(1)delta(1))(8).</text>
</comment>
<dbReference type="HOGENOM" id="CLU_361186_0_0_2"/>
<feature type="binding site" evidence="8">
    <location>
        <position position="96"/>
    </location>
    <ligand>
        <name>[4Fe-4S] cluster</name>
        <dbReference type="ChEBI" id="CHEBI:49883"/>
        <label>2</label>
    </ligand>
</feature>
<evidence type="ECO:0000259" key="9">
    <source>
        <dbReference type="PROSITE" id="PS51379"/>
    </source>
</evidence>
<dbReference type="InterPro" id="IPR004137">
    <property type="entry name" value="HCP/CODH"/>
</dbReference>
<keyword evidence="2 8" id="KW-0533">Nickel</keyword>
<feature type="binding site" evidence="8">
    <location>
        <position position="526"/>
    </location>
    <ligand>
        <name>[Ni-4Fe-4S] cluster</name>
        <dbReference type="ChEBI" id="CHEBI:47739"/>
    </ligand>
</feature>
<feature type="binding site" evidence="8">
    <location>
        <position position="461"/>
    </location>
    <ligand>
        <name>[4Fe-4S] cluster</name>
        <dbReference type="ChEBI" id="CHEBI:49883"/>
        <label>4</label>
    </ligand>
</feature>
<dbReference type="GO" id="GO:0043885">
    <property type="term" value="F:anaerobic carbon-monoxide dehydrogenase activity"/>
    <property type="evidence" value="ECO:0007669"/>
    <property type="project" value="UniProtKB-UniRule"/>
</dbReference>
<dbReference type="InterPro" id="IPR017900">
    <property type="entry name" value="4Fe4S_Fe_S_CS"/>
</dbReference>
<evidence type="ECO:0000256" key="4">
    <source>
        <dbReference type="ARBA" id="ARBA00022737"/>
    </source>
</evidence>
<feature type="binding site" evidence="8">
    <location>
        <position position="86"/>
    </location>
    <ligand>
        <name>[4Fe-4S] cluster</name>
        <dbReference type="ChEBI" id="CHEBI:49883"/>
        <label>2</label>
    </ligand>
</feature>
<feature type="binding site" evidence="8">
    <location>
        <position position="590"/>
    </location>
    <ligand>
        <name>[Ni-4Fe-4S] cluster</name>
        <dbReference type="ChEBI" id="CHEBI:47739"/>
    </ligand>
</feature>
<feature type="domain" description="4Fe-4S ferredoxin-type" evidence="9">
    <location>
        <begin position="411"/>
        <end position="439"/>
    </location>
</feature>
<comment type="domain">
    <text evidence="8">Cluster B is an all-cysteinyl-liganded 4Fe-4S cluster; cluster C is a mixed Ni-Fe-S cluster which is the active site of CO oxidation. Cluster D is also an all-cysteinyl-liganded 4Fe-4S cluster that bridges the two subunits of the CODH dimer. Contains two additional 4Fe-4S clusters, dubbed E and F, that probably transport electrons from ferredoxin to the B cluster.</text>
</comment>
<dbReference type="InterPro" id="IPR004460">
    <property type="entry name" value="CdhA"/>
</dbReference>
<dbReference type="InterPro" id="IPR011254">
    <property type="entry name" value="Prismane-like_sf"/>
</dbReference>
<dbReference type="InterPro" id="IPR017896">
    <property type="entry name" value="4Fe4S_Fe-S-bd"/>
</dbReference>
<evidence type="ECO:0000313" key="11">
    <source>
        <dbReference type="Proteomes" id="UP000001106"/>
    </source>
</evidence>
<dbReference type="AlphaFoldDB" id="A6UW79"/>
<name>A6UW79_META3</name>
<evidence type="ECO:0000313" key="10">
    <source>
        <dbReference type="EMBL" id="ABR56751.1"/>
    </source>
</evidence>
<dbReference type="GO" id="GO:0005506">
    <property type="term" value="F:iron ion binding"/>
    <property type="evidence" value="ECO:0007669"/>
    <property type="project" value="UniProtKB-UniRule"/>
</dbReference>
<gene>
    <name evidence="8" type="primary">cdhA</name>
    <name evidence="10" type="ordered locus">Maeo_1174</name>
</gene>
<dbReference type="Gene3D" id="3.40.50.2030">
    <property type="match status" value="2"/>
</dbReference>
<proteinExistence type="inferred from homology"/>
<keyword evidence="7 8" id="KW-0411">Iron-sulfur</keyword>
<feature type="domain" description="4Fe-4S ferredoxin-type" evidence="9">
    <location>
        <begin position="449"/>
        <end position="478"/>
    </location>
</feature>
<dbReference type="GO" id="GO:0042542">
    <property type="term" value="P:response to hydrogen peroxide"/>
    <property type="evidence" value="ECO:0007669"/>
    <property type="project" value="TreeGrafter"/>
</dbReference>
<dbReference type="EMBL" id="CP000743">
    <property type="protein sequence ID" value="ABR56751.1"/>
    <property type="molecule type" value="Genomic_DNA"/>
</dbReference>
<dbReference type="OrthoDB" id="35334at2157"/>
<dbReference type="SUPFAM" id="SSF46548">
    <property type="entry name" value="alpha-helical ferredoxin"/>
    <property type="match status" value="1"/>
</dbReference>
<dbReference type="PANTHER" id="PTHR30109:SF6">
    <property type="entry name" value="ACETYL-COA DECARBONYLASE_SYNTHASE COMPLEX SUBUNIT ALPHA"/>
    <property type="match status" value="1"/>
</dbReference>
<accession>A6UW79</accession>
<feature type="binding site" evidence="8">
    <location>
        <position position="420"/>
    </location>
    <ligand>
        <name>[4Fe-4S] cluster</name>
        <dbReference type="ChEBI" id="CHEBI:49883"/>
        <label>3</label>
    </ligand>
</feature>
<comment type="similarity">
    <text evidence="8">Belongs to the Ni-containing carbon monoxide dehydrogenase family.</text>
</comment>
<dbReference type="STRING" id="419665.Maeo_1174"/>
<evidence type="ECO:0000256" key="6">
    <source>
        <dbReference type="ARBA" id="ARBA00023004"/>
    </source>
</evidence>
<feature type="binding site" evidence="8">
    <location>
        <position position="320"/>
    </location>
    <ligand>
        <name>[Ni-4Fe-4S] cluster</name>
        <dbReference type="ChEBI" id="CHEBI:47739"/>
    </ligand>
</feature>
<reference evidence="10" key="1">
    <citation type="submission" date="2007-06" db="EMBL/GenBank/DDBJ databases">
        <title>Complete sequence of Methanococcus aeolicus Nankai-3.</title>
        <authorList>
            <consortium name="US DOE Joint Genome Institute"/>
            <person name="Copeland A."/>
            <person name="Lucas S."/>
            <person name="Lapidus A."/>
            <person name="Barry K."/>
            <person name="Glavina del Rio T."/>
            <person name="Dalin E."/>
            <person name="Tice H."/>
            <person name="Pitluck S."/>
            <person name="Chain P."/>
            <person name="Malfatti S."/>
            <person name="Shin M."/>
            <person name="Vergez L."/>
            <person name="Schmutz J."/>
            <person name="Larimer F."/>
            <person name="Land M."/>
            <person name="Hauser L."/>
            <person name="Kyrpides N."/>
            <person name="Lykidis A."/>
            <person name="Sieprawska-Lupa M."/>
            <person name="Whitman W.B."/>
            <person name="Richardson P."/>
        </authorList>
    </citation>
    <scope>NUCLEOTIDE SEQUENCE [LARGE SCALE GENOMIC DNA]</scope>
    <source>
        <strain evidence="10">Nankai-3</strain>
    </source>
</reference>
<keyword evidence="11" id="KW-1185">Reference proteome</keyword>
<feature type="binding site" evidence="8">
    <location>
        <position position="423"/>
    </location>
    <ligand>
        <name>[4Fe-4S] cluster</name>
        <dbReference type="ChEBI" id="CHEBI:49883"/>
        <label>3</label>
    </ligand>
</feature>
<dbReference type="GO" id="GO:0050418">
    <property type="term" value="F:hydroxylamine reductase activity"/>
    <property type="evidence" value="ECO:0007669"/>
    <property type="project" value="TreeGrafter"/>
</dbReference>
<feature type="binding site" evidence="8">
    <location>
        <position position="253"/>
    </location>
    <ligand>
        <name>[Ni-4Fe-4S] cluster</name>
        <dbReference type="ChEBI" id="CHEBI:47739"/>
    </ligand>
</feature>
<evidence type="ECO:0000256" key="7">
    <source>
        <dbReference type="ARBA" id="ARBA00023014"/>
    </source>
</evidence>
<dbReference type="PROSITE" id="PS51379">
    <property type="entry name" value="4FE4S_FER_2"/>
    <property type="match status" value="2"/>
</dbReference>
<comment type="function">
    <text evidence="8">Part of the ACDS complex that catalyzes the reversible cleavage of acetyl-CoA, allowing autotrophic growth from CO(2). The alpha-epsilon subcomponent functions as a carbon monoxide dehydrogenase.</text>
</comment>
<feature type="binding site" evidence="8">
    <location>
        <position position="119"/>
    </location>
    <ligand>
        <name>CO</name>
        <dbReference type="ChEBI" id="CHEBI:17245"/>
    </ligand>
</feature>
<organism evidence="10 11">
    <name type="scientific">Methanococcus aeolicus (strain ATCC BAA-1280 / DSM 17508 / OCM 812 / Nankai-3)</name>
    <dbReference type="NCBI Taxonomy" id="419665"/>
    <lineage>
        <taxon>Archaea</taxon>
        <taxon>Methanobacteriati</taxon>
        <taxon>Methanobacteriota</taxon>
        <taxon>Methanomada group</taxon>
        <taxon>Methanococci</taxon>
        <taxon>Methanococcales</taxon>
        <taxon>Methanococcaceae</taxon>
        <taxon>Methanococcus</taxon>
    </lineage>
</organism>
<comment type="cofactor">
    <cofactor evidence="8">
        <name>[Ni-4Fe-4S] cluster</name>
        <dbReference type="ChEBI" id="CHEBI:47739"/>
    </cofactor>
    <text evidence="8">Binds 2 [Ni-4Fe-4S] clusters per heterotetramer.</text>
</comment>
<dbReference type="GO" id="GO:0016151">
    <property type="term" value="F:nickel cation binding"/>
    <property type="evidence" value="ECO:0007669"/>
    <property type="project" value="UniProtKB-UniRule"/>
</dbReference>
<feature type="binding site" evidence="8">
    <location>
        <position position="81"/>
    </location>
    <ligand>
        <name>[4Fe-4S] cluster</name>
        <dbReference type="ChEBI" id="CHEBI:49883"/>
        <label>2</label>
    </ligand>
</feature>
<dbReference type="eggNOG" id="arCOG02428">
    <property type="taxonomic scope" value="Archaea"/>
</dbReference>
<evidence type="ECO:0000256" key="3">
    <source>
        <dbReference type="ARBA" id="ARBA00022723"/>
    </source>
</evidence>
<feature type="binding site" evidence="8">
    <location>
        <position position="75"/>
    </location>
    <ligand>
        <name>[4Fe-4S] cluster</name>
        <dbReference type="ChEBI" id="CHEBI:49883"/>
        <label>1</label>
        <note>ligand shared between dimeric partners</note>
    </ligand>
</feature>
<protein>
    <recommendedName>
        <fullName evidence="8">Acetyl-CoA decarbonylase/synthase complex subunit alpha</fullName>
        <shortName evidence="8">ACDS complex subunit alpha</shortName>
        <ecNumber evidence="8">1.2.7.4</ecNumber>
    </recommendedName>
    <alternativeName>
        <fullName evidence="8">ACDS complex carbon monoxide dehydrogenase subunit alpha</fullName>
        <shortName evidence="8">ACDS CODH subunit alpha</shortName>
    </alternativeName>
</protein>
<dbReference type="PANTHER" id="PTHR30109">
    <property type="entry name" value="HYDROXYLAMINE REDUCTASE"/>
    <property type="match status" value="1"/>
</dbReference>
<dbReference type="HAMAP" id="MF_01137">
    <property type="entry name" value="CdhA"/>
    <property type="match status" value="1"/>
</dbReference>
<evidence type="ECO:0000256" key="1">
    <source>
        <dbReference type="ARBA" id="ARBA00022485"/>
    </source>
</evidence>
<dbReference type="Gene3D" id="1.10.8.190">
    <property type="entry name" value="Carbon monoxide dehydrogenase alpha subunit. Chain M, domain 1"/>
    <property type="match status" value="1"/>
</dbReference>
<sequence length="786" mass="87579">MNIEGDLKKVLSPLVKSKNLKFSGNIVIGGNSTTDNHDDDWSEKMGPSPKPKIPTLRNWDFKLLKRYPPFYMPICDMCCLCTFGKCDLSHGKKGACGLNIKSQQARIVLIACCIGTSCHAGHSRHMIHTLIERLGKDYPIDLGNFIEVEAPIIRTIMGMKPKTLGDLEKVLEYCEEQISHLLSSTHTGQEGSHIDFESKSFHAGMIDDLAREAGDLAQIVGFNLPKGDIDAPLVELGMKCVDPNKPNILCIGHNMVPGVAMIDYMEEQGIEDEIEIAGICCSAIDISRYTTKSKVIGPLSRQLMYIRGGIGDVVVIDEQCIRTDILEETLKTGAVLIATNEKMCLGLEDISHLSEDEMINYILRNRSALILDEVKVGKVAVELAKIVSKERKNKDNNDKNRYNKCLPNSLTELRKLAEECTECGWCDRSCPNSFKVMDSMIGAKNEDYTEFRKLYEVCYGCGRCEEICERNIPIVSMTTKIGDHFCDDLHYNMRAGRGPIQDIEIRNVGAPIVFGDIPGIVALVGCSNYPNGDEEIALIVKEFLERKYIVLISGCAAMSVGMWKDKDGKTLYEKYPGEFKSGGLVNVGSCLSNCHITGACIKVANVFAKLPLRGNYEEVADYILNKVGAVGLAWGAMSQKAAAIATGVNRWGIPVIVGPHSTKYRRMYLSDGNDFEVFDKKANKIIKIDPTPEHLITPAENLAECMCAIPKLCMRPNDGAKGRSMKLYHYISVYEKYLGCMPPDLEKFVRTEKDIPLMMKNKVLEYLKEKGWKPREELPKEPTLLY</sequence>
<feature type="binding site" evidence="8">
    <location>
        <position position="426"/>
    </location>
    <ligand>
        <name>[4Fe-4S] cluster</name>
        <dbReference type="ChEBI" id="CHEBI:49883"/>
        <label>3</label>
    </ligand>
</feature>
<keyword evidence="6 8" id="KW-0408">Iron</keyword>
<keyword evidence="3 8" id="KW-0479">Metal-binding</keyword>
<evidence type="ECO:0000256" key="5">
    <source>
        <dbReference type="ARBA" id="ARBA00023002"/>
    </source>
</evidence>
<comment type="cofactor">
    <cofactor evidence="8">
        <name>[4Fe-4S] cluster</name>
        <dbReference type="ChEBI" id="CHEBI:49883"/>
    </cofactor>
    <text evidence="8">Binds 7 [4Fe-4S] clusters per heterotetramer.</text>
</comment>
<dbReference type="GeneID" id="5326960"/>
<dbReference type="InterPro" id="IPR016099">
    <property type="entry name" value="Prismane-like_a/b-sand"/>
</dbReference>
<dbReference type="PROSITE" id="PS00198">
    <property type="entry name" value="4FE4S_FER_1"/>
    <property type="match status" value="2"/>
</dbReference>
<feature type="binding site" evidence="8">
    <location>
        <position position="78"/>
    </location>
    <ligand>
        <name>[4Fe-4S] cluster</name>
        <dbReference type="ChEBI" id="CHEBI:49883"/>
        <label>2</label>
    </ligand>
</feature>
<dbReference type="GO" id="GO:0006084">
    <property type="term" value="P:acetyl-CoA metabolic process"/>
    <property type="evidence" value="ECO:0007669"/>
    <property type="project" value="InterPro"/>
</dbReference>
<feature type="binding site" evidence="8">
    <location>
        <position position="281"/>
    </location>
    <ligand>
        <name>[Ni-4Fe-4S] cluster</name>
        <dbReference type="ChEBI" id="CHEBI:47739"/>
    </ligand>
</feature>
<comment type="catalytic activity">
    <reaction evidence="8">
        <text>CO + 2 oxidized [2Fe-2S]-[ferredoxin] + H2O = 2 reduced [2Fe-2S]-[ferredoxin] + CO2 + 2 H(+)</text>
        <dbReference type="Rhea" id="RHEA:21040"/>
        <dbReference type="Rhea" id="RHEA-COMP:10000"/>
        <dbReference type="Rhea" id="RHEA-COMP:10001"/>
        <dbReference type="ChEBI" id="CHEBI:15377"/>
        <dbReference type="ChEBI" id="CHEBI:15378"/>
        <dbReference type="ChEBI" id="CHEBI:16526"/>
        <dbReference type="ChEBI" id="CHEBI:17245"/>
        <dbReference type="ChEBI" id="CHEBI:33737"/>
        <dbReference type="ChEBI" id="CHEBI:33738"/>
        <dbReference type="EC" id="1.2.7.4"/>
    </reaction>
</comment>
<feature type="binding site" evidence="8">
    <location>
        <position position="430"/>
    </location>
    <ligand>
        <name>[4Fe-4S] cluster</name>
        <dbReference type="ChEBI" id="CHEBI:49883"/>
        <label>4</label>
    </ligand>
</feature>
<evidence type="ECO:0000256" key="8">
    <source>
        <dbReference type="HAMAP-Rule" id="MF_01137"/>
    </source>
</evidence>
<dbReference type="SUPFAM" id="SSF56821">
    <property type="entry name" value="Prismane protein-like"/>
    <property type="match status" value="1"/>
</dbReference>
<dbReference type="Proteomes" id="UP000001106">
    <property type="component" value="Chromosome"/>
</dbReference>
<dbReference type="GO" id="GO:0004601">
    <property type="term" value="F:peroxidase activity"/>
    <property type="evidence" value="ECO:0007669"/>
    <property type="project" value="TreeGrafter"/>
</dbReference>
<dbReference type="Pfam" id="PF03063">
    <property type="entry name" value="Prismane"/>
    <property type="match status" value="2"/>
</dbReference>
<evidence type="ECO:0000256" key="2">
    <source>
        <dbReference type="ARBA" id="ARBA00022596"/>
    </source>
</evidence>